<keyword evidence="1" id="KW-1133">Transmembrane helix</keyword>
<dbReference type="Gene3D" id="3.20.20.450">
    <property type="entry name" value="EAL domain"/>
    <property type="match status" value="1"/>
</dbReference>
<dbReference type="PROSITE" id="PS50883">
    <property type="entry name" value="EAL"/>
    <property type="match status" value="1"/>
</dbReference>
<keyword evidence="1" id="KW-0812">Transmembrane</keyword>
<feature type="domain" description="GGDEF" evidence="3">
    <location>
        <begin position="257"/>
        <end position="385"/>
    </location>
</feature>
<dbReference type="PANTHER" id="PTHR33121:SF79">
    <property type="entry name" value="CYCLIC DI-GMP PHOSPHODIESTERASE PDED-RELATED"/>
    <property type="match status" value="1"/>
</dbReference>
<dbReference type="CDD" id="cd01948">
    <property type="entry name" value="EAL"/>
    <property type="match status" value="1"/>
</dbReference>
<organism evidence="4 5">
    <name type="scientific">Treponema ruminis</name>
    <dbReference type="NCBI Taxonomy" id="744515"/>
    <lineage>
        <taxon>Bacteria</taxon>
        <taxon>Pseudomonadati</taxon>
        <taxon>Spirochaetota</taxon>
        <taxon>Spirochaetia</taxon>
        <taxon>Spirochaetales</taxon>
        <taxon>Treponemataceae</taxon>
        <taxon>Treponema</taxon>
    </lineage>
</organism>
<proteinExistence type="predicted"/>
<dbReference type="InterPro" id="IPR001633">
    <property type="entry name" value="EAL_dom"/>
</dbReference>
<evidence type="ECO:0000313" key="5">
    <source>
        <dbReference type="Proteomes" id="UP000518887"/>
    </source>
</evidence>
<feature type="transmembrane region" description="Helical" evidence="1">
    <location>
        <begin position="186"/>
        <end position="204"/>
    </location>
</feature>
<keyword evidence="5" id="KW-1185">Reference proteome</keyword>
<dbReference type="GO" id="GO:0071111">
    <property type="term" value="F:cyclic-guanylate-specific phosphodiesterase activity"/>
    <property type="evidence" value="ECO:0007669"/>
    <property type="project" value="InterPro"/>
</dbReference>
<dbReference type="InterPro" id="IPR035919">
    <property type="entry name" value="EAL_sf"/>
</dbReference>
<dbReference type="NCBIfam" id="TIGR00254">
    <property type="entry name" value="GGDEF"/>
    <property type="match status" value="1"/>
</dbReference>
<accession>A0A7W8LN70</accession>
<dbReference type="Pfam" id="PF00990">
    <property type="entry name" value="GGDEF"/>
    <property type="match status" value="1"/>
</dbReference>
<dbReference type="InterPro" id="IPR029787">
    <property type="entry name" value="Nucleotide_cyclase"/>
</dbReference>
<dbReference type="Proteomes" id="UP000518887">
    <property type="component" value="Unassembled WGS sequence"/>
</dbReference>
<feature type="transmembrane region" description="Helical" evidence="1">
    <location>
        <begin position="111"/>
        <end position="132"/>
    </location>
</feature>
<dbReference type="SUPFAM" id="SSF141868">
    <property type="entry name" value="EAL domain-like"/>
    <property type="match status" value="1"/>
</dbReference>
<feature type="transmembrane region" description="Helical" evidence="1">
    <location>
        <begin position="80"/>
        <end position="99"/>
    </location>
</feature>
<dbReference type="SUPFAM" id="SSF55073">
    <property type="entry name" value="Nucleotide cyclase"/>
    <property type="match status" value="1"/>
</dbReference>
<feature type="transmembrane region" description="Helical" evidence="1">
    <location>
        <begin position="39"/>
        <end position="60"/>
    </location>
</feature>
<evidence type="ECO:0000259" key="3">
    <source>
        <dbReference type="PROSITE" id="PS50887"/>
    </source>
</evidence>
<feature type="transmembrane region" description="Helical" evidence="1">
    <location>
        <begin position="152"/>
        <end position="174"/>
    </location>
</feature>
<dbReference type="PANTHER" id="PTHR33121">
    <property type="entry name" value="CYCLIC DI-GMP PHOSPHODIESTERASE PDEF"/>
    <property type="match status" value="1"/>
</dbReference>
<dbReference type="InterPro" id="IPR000160">
    <property type="entry name" value="GGDEF_dom"/>
</dbReference>
<dbReference type="SMART" id="SM00052">
    <property type="entry name" value="EAL"/>
    <property type="match status" value="1"/>
</dbReference>
<evidence type="ECO:0000259" key="2">
    <source>
        <dbReference type="PROSITE" id="PS50883"/>
    </source>
</evidence>
<feature type="domain" description="EAL" evidence="2">
    <location>
        <begin position="396"/>
        <end position="650"/>
    </location>
</feature>
<dbReference type="Pfam" id="PF00563">
    <property type="entry name" value="EAL"/>
    <property type="match status" value="1"/>
</dbReference>
<gene>
    <name evidence="4" type="ORF">HNP76_002546</name>
</gene>
<evidence type="ECO:0000313" key="4">
    <source>
        <dbReference type="EMBL" id="MBB5227150.1"/>
    </source>
</evidence>
<dbReference type="PROSITE" id="PS50887">
    <property type="entry name" value="GGDEF"/>
    <property type="match status" value="1"/>
</dbReference>
<dbReference type="Gene3D" id="3.30.70.270">
    <property type="match status" value="1"/>
</dbReference>
<dbReference type="AlphaFoldDB" id="A0A7W8LN70"/>
<name>A0A7W8LN70_9SPIR</name>
<protein>
    <submittedName>
        <fullName evidence="4">Diguanylate cyclase (GGDEF)-like protein</fullName>
    </submittedName>
</protein>
<comment type="caution">
    <text evidence="4">The sequence shown here is derived from an EMBL/GenBank/DDBJ whole genome shotgun (WGS) entry which is preliminary data.</text>
</comment>
<keyword evidence="1" id="KW-0472">Membrane</keyword>
<reference evidence="4 5" key="1">
    <citation type="submission" date="2020-08" db="EMBL/GenBank/DDBJ databases">
        <title>Genomic Encyclopedia of Type Strains, Phase IV (KMG-IV): sequencing the most valuable type-strain genomes for metagenomic binning, comparative biology and taxonomic classification.</title>
        <authorList>
            <person name="Goeker M."/>
        </authorList>
    </citation>
    <scope>NUCLEOTIDE SEQUENCE [LARGE SCALE GENOMIC DNA]</scope>
    <source>
        <strain evidence="4 5">DSM 103462</strain>
    </source>
</reference>
<dbReference type="SMART" id="SM00267">
    <property type="entry name" value="GGDEF"/>
    <property type="match status" value="1"/>
</dbReference>
<dbReference type="RefSeq" id="WP_184661098.1">
    <property type="nucleotide sequence ID" value="NZ_JACHFQ010000008.1"/>
</dbReference>
<evidence type="ECO:0000256" key="1">
    <source>
        <dbReference type="SAM" id="Phobius"/>
    </source>
</evidence>
<dbReference type="InterPro" id="IPR043128">
    <property type="entry name" value="Rev_trsase/Diguanyl_cyclase"/>
</dbReference>
<dbReference type="InterPro" id="IPR050706">
    <property type="entry name" value="Cyclic-di-GMP_PDE-like"/>
</dbReference>
<dbReference type="EMBL" id="JACHFQ010000008">
    <property type="protein sequence ID" value="MBB5227150.1"/>
    <property type="molecule type" value="Genomic_DNA"/>
</dbReference>
<sequence length="657" mass="75615">MDKAKRFFKKSLRNILKFLGITGYSDSFKKYVDRDNARSGILVSSIVMVLEFYMICYVLYHMLMDSKIRSYAWLIQHLTAYAVFFLCALLLYIFSYNFLKNRMTNRWIGKIYMIFFAVVALAFGIFISYLDYQKGEHALAFITVEIITMGIMIWRPITSISLVTGSFLLFYFICDSSISATYATQMNLFTVWLAILITTVGRFHQKAIEAKNAEHIENMNLYLSQVAVTDEATGIGNMLAFRNEVGEIRSKSEADFLSRNFLFLDILNFKSYNEKHGFDEGTRFLNAIAHTIKYSFAGEPVARFSDDHFVVFAKRDALNSTAELEVKLASIRRKIMNSDPEVKLGLKVGSYTPEDVLCHTITACDFARYACESINKKYGVDFCEYTTASAEDFARKQYVINNIDRAISQGYIQIYYQPVVLAKNKELCGFEALARWIDPNYGFMPPYTFIPVLEEYRQIHKLDAYVLQEVCRDILNARAKNVPVFPVSVNFSKIDFELMNIEELLEVYVEKQGIGKENIHIEVTESALSEDDRNLRETLHRLKTKDYSLWLDDFGSGYSGLNLLKEFEFDMMKIDMAFLKDFASSPKSRPILKNIITLAKDIGMHTLSEGVETNEAFDFLQEIGCERIQGYLFGKPMPREEVIEKIQNSSFILPNLS</sequence>